<dbReference type="EMBL" id="JAAGNX010000001">
    <property type="protein sequence ID" value="NDV61661.1"/>
    <property type="molecule type" value="Genomic_DNA"/>
</dbReference>
<dbReference type="PANTHER" id="PTHR34039">
    <property type="entry name" value="UPF0102 PROTEIN YRAN"/>
    <property type="match status" value="1"/>
</dbReference>
<name>A0A6B2LYE1_9BACT</name>
<comment type="caution">
    <text evidence="3">The sequence shown here is derived from an EMBL/GenBank/DDBJ whole genome shotgun (WGS) entry which is preliminary data.</text>
</comment>
<dbReference type="AlphaFoldDB" id="A0A6B2LYE1"/>
<dbReference type="InterPro" id="IPR011856">
    <property type="entry name" value="tRNA_endonuc-like_dom_sf"/>
</dbReference>
<comment type="similarity">
    <text evidence="1 2">Belongs to the UPF0102 family.</text>
</comment>
<dbReference type="InterPro" id="IPR003509">
    <property type="entry name" value="UPF0102_YraN-like"/>
</dbReference>
<accession>A0A6B2LYE1</accession>
<keyword evidence="4" id="KW-1185">Reference proteome</keyword>
<dbReference type="PANTHER" id="PTHR34039:SF1">
    <property type="entry name" value="UPF0102 PROTEIN YRAN"/>
    <property type="match status" value="1"/>
</dbReference>
<dbReference type="HAMAP" id="MF_00048">
    <property type="entry name" value="UPF0102"/>
    <property type="match status" value="1"/>
</dbReference>
<reference evidence="3 4" key="1">
    <citation type="submission" date="2020-02" db="EMBL/GenBank/DDBJ databases">
        <title>Albibacoteraceae fam. nov., the first described family within the subdivision 4 Verrucomicrobia.</title>
        <authorList>
            <person name="Xi F."/>
        </authorList>
    </citation>
    <scope>NUCLEOTIDE SEQUENCE [LARGE SCALE GENOMIC DNA]</scope>
    <source>
        <strain evidence="3 4">CK1056</strain>
    </source>
</reference>
<evidence type="ECO:0000313" key="3">
    <source>
        <dbReference type="EMBL" id="NDV61661.1"/>
    </source>
</evidence>
<evidence type="ECO:0000256" key="2">
    <source>
        <dbReference type="HAMAP-Rule" id="MF_00048"/>
    </source>
</evidence>
<evidence type="ECO:0000313" key="4">
    <source>
        <dbReference type="Proteomes" id="UP000478417"/>
    </source>
</evidence>
<sequence length="153" mass="18090">MGVPEFRQSGGLSAFFTESGWGLMENDRQATGEWGERVAERYLRKREGMRFLERRWIHEHGELDLVMRRETVMVFVEVRVRTGEANALAAYQSIGRHKWRVLRRTALAYLRQCRWRPEAVRFDVVGIRRTGAGKFQDLTHWENVGTFGPRFRF</sequence>
<dbReference type="SUPFAM" id="SSF52980">
    <property type="entry name" value="Restriction endonuclease-like"/>
    <property type="match status" value="1"/>
</dbReference>
<proteinExistence type="inferred from homology"/>
<gene>
    <name evidence="3" type="ORF">G0Q06_04285</name>
</gene>
<dbReference type="GO" id="GO:0003676">
    <property type="term" value="F:nucleic acid binding"/>
    <property type="evidence" value="ECO:0007669"/>
    <property type="project" value="InterPro"/>
</dbReference>
<dbReference type="Gene3D" id="3.40.1350.10">
    <property type="match status" value="1"/>
</dbReference>
<evidence type="ECO:0000256" key="1">
    <source>
        <dbReference type="ARBA" id="ARBA00006738"/>
    </source>
</evidence>
<organism evidence="3 4">
    <name type="scientific">Oceanipulchritudo coccoides</name>
    <dbReference type="NCBI Taxonomy" id="2706888"/>
    <lineage>
        <taxon>Bacteria</taxon>
        <taxon>Pseudomonadati</taxon>
        <taxon>Verrucomicrobiota</taxon>
        <taxon>Opitutia</taxon>
        <taxon>Puniceicoccales</taxon>
        <taxon>Oceanipulchritudinaceae</taxon>
        <taxon>Oceanipulchritudo</taxon>
    </lineage>
</organism>
<dbReference type="Proteomes" id="UP000478417">
    <property type="component" value="Unassembled WGS sequence"/>
</dbReference>
<protein>
    <recommendedName>
        <fullName evidence="2">UPF0102 protein G0Q06_04285</fullName>
    </recommendedName>
</protein>
<dbReference type="Pfam" id="PF02021">
    <property type="entry name" value="UPF0102"/>
    <property type="match status" value="1"/>
</dbReference>
<dbReference type="InterPro" id="IPR011335">
    <property type="entry name" value="Restrct_endonuc-II-like"/>
</dbReference>